<comment type="caution">
    <text evidence="3">The sequence shown here is derived from an EMBL/GenBank/DDBJ whole genome shotgun (WGS) entry which is preliminary data.</text>
</comment>
<sequence length="302" mass="32510">MANRLRARRFVTIRFARALLRALLPIAAGAALTGPLALTALADTAPAGSVAGTVAGSLGAGAASRSQAGLTPVLSALDTERASFAAFTASDTFRQVSRLQARAGQSPEADRAWARARARLDDLAAQDEDAADAIRGAQDRASEALFSADGSGAVDLAAIDSVEIGEQTREWACLAEALYFEARGESLLGQFAVAEVILNRVDSSRYPNSVCGVVSQGEDRGRACQFSYRCDGQSDHPAERAAFERVGKVAWVMLQGKPRILTDKATHYHALHVTPKWSRKLVRTAKIGEHMFYRRRVRLSRR</sequence>
<dbReference type="Pfam" id="PF07486">
    <property type="entry name" value="Hydrolase_2"/>
    <property type="match status" value="1"/>
</dbReference>
<reference evidence="3 4" key="1">
    <citation type="submission" date="2023-04" db="EMBL/GenBank/DDBJ databases">
        <title>Marinoamorphus aggregata gen. nov., sp. Nov., isolate from tissue of brittle star Ophioplocus japonicus.</title>
        <authorList>
            <person name="Kawano K."/>
            <person name="Sawayama S."/>
            <person name="Nakagawa S."/>
        </authorList>
    </citation>
    <scope>NUCLEOTIDE SEQUENCE [LARGE SCALE GENOMIC DNA]</scope>
    <source>
        <strain evidence="3 4">NKW23</strain>
    </source>
</reference>
<evidence type="ECO:0000313" key="3">
    <source>
        <dbReference type="EMBL" id="GMG84679.1"/>
    </source>
</evidence>
<proteinExistence type="predicted"/>
<keyword evidence="1" id="KW-0732">Signal</keyword>
<dbReference type="Proteomes" id="UP001239909">
    <property type="component" value="Unassembled WGS sequence"/>
</dbReference>
<feature type="chain" id="PRO_5046378675" description="Cell wall hydrolase SleB domain-containing protein" evidence="1">
    <location>
        <begin position="31"/>
        <end position="302"/>
    </location>
</feature>
<accession>A0ABQ6LN84</accession>
<name>A0ABQ6LN84_9RHOB</name>
<evidence type="ECO:0000259" key="2">
    <source>
        <dbReference type="Pfam" id="PF07486"/>
    </source>
</evidence>
<dbReference type="EMBL" id="BSYI01000040">
    <property type="protein sequence ID" value="GMG84679.1"/>
    <property type="molecule type" value="Genomic_DNA"/>
</dbReference>
<evidence type="ECO:0000256" key="1">
    <source>
        <dbReference type="SAM" id="SignalP"/>
    </source>
</evidence>
<dbReference type="InterPro" id="IPR011105">
    <property type="entry name" value="Cell_wall_hydrolase_SleB"/>
</dbReference>
<feature type="domain" description="Cell wall hydrolase SleB" evidence="2">
    <location>
        <begin position="184"/>
        <end position="293"/>
    </location>
</feature>
<feature type="signal peptide" evidence="1">
    <location>
        <begin position="1"/>
        <end position="30"/>
    </location>
</feature>
<evidence type="ECO:0000313" key="4">
    <source>
        <dbReference type="Proteomes" id="UP001239909"/>
    </source>
</evidence>
<keyword evidence="4" id="KW-1185">Reference proteome</keyword>
<dbReference type="RefSeq" id="WP_352231121.1">
    <property type="nucleotide sequence ID" value="NZ_BSYI01000040.1"/>
</dbReference>
<protein>
    <recommendedName>
        <fullName evidence="2">Cell wall hydrolase SleB domain-containing protein</fullName>
    </recommendedName>
</protein>
<gene>
    <name evidence="3" type="ORF">LNKW23_38950</name>
</gene>
<dbReference type="Gene3D" id="1.10.10.2520">
    <property type="entry name" value="Cell wall hydrolase SleB, domain 1"/>
    <property type="match status" value="1"/>
</dbReference>
<organism evidence="3 4">
    <name type="scientific">Paralimibaculum aggregatum</name>
    <dbReference type="NCBI Taxonomy" id="3036245"/>
    <lineage>
        <taxon>Bacteria</taxon>
        <taxon>Pseudomonadati</taxon>
        <taxon>Pseudomonadota</taxon>
        <taxon>Alphaproteobacteria</taxon>
        <taxon>Rhodobacterales</taxon>
        <taxon>Paracoccaceae</taxon>
        <taxon>Paralimibaculum</taxon>
    </lineage>
</organism>
<dbReference type="InterPro" id="IPR042047">
    <property type="entry name" value="SleB_dom1"/>
</dbReference>